<dbReference type="KEGG" id="sfd:USDA257_c29410"/>
<sequence>MGTSPFDIIPLLIREVDAATVCRLQTVRQYRVKLIAWASDE</sequence>
<name>I3X6K6_SINF2</name>
<accession>I3X6K6</accession>
<dbReference type="Proteomes" id="UP000006180">
    <property type="component" value="Chromosome"/>
</dbReference>
<dbReference type="AlphaFoldDB" id="I3X6K6"/>
<organism evidence="1 2">
    <name type="scientific">Sinorhizobium fredii (strain USDA 257)</name>
    <dbReference type="NCBI Taxonomy" id="1185652"/>
    <lineage>
        <taxon>Bacteria</taxon>
        <taxon>Pseudomonadati</taxon>
        <taxon>Pseudomonadota</taxon>
        <taxon>Alphaproteobacteria</taxon>
        <taxon>Hyphomicrobiales</taxon>
        <taxon>Rhizobiaceae</taxon>
        <taxon>Sinorhizobium/Ensifer group</taxon>
        <taxon>Sinorhizobium</taxon>
    </lineage>
</organism>
<proteinExistence type="predicted"/>
<evidence type="ECO:0000313" key="2">
    <source>
        <dbReference type="Proteomes" id="UP000006180"/>
    </source>
</evidence>
<gene>
    <name evidence="1" type="ORF">USDA257_c29410</name>
</gene>
<reference evidence="1 2" key="1">
    <citation type="journal article" date="2012" name="J. Bacteriol.">
        <title>Complete genome sequence of the broad-host-range strain Sinorhizobium fredii USDA257.</title>
        <authorList>
            <person name="Schuldes J."/>
            <person name="Rodriguez Orbegoso M."/>
            <person name="Schmeisser C."/>
            <person name="Krishnan H.B."/>
            <person name="Daniel R."/>
            <person name="Streit W.R."/>
        </authorList>
    </citation>
    <scope>NUCLEOTIDE SEQUENCE [LARGE SCALE GENOMIC DNA]</scope>
    <source>
        <strain evidence="1 2">USDA 257</strain>
    </source>
</reference>
<protein>
    <submittedName>
        <fullName evidence="1">Uncharacterized protein</fullName>
    </submittedName>
</protein>
<evidence type="ECO:0000313" key="1">
    <source>
        <dbReference type="EMBL" id="AFL51512.1"/>
    </source>
</evidence>
<dbReference type="EMBL" id="CP003563">
    <property type="protein sequence ID" value="AFL51512.1"/>
    <property type="molecule type" value="Genomic_DNA"/>
</dbReference>
<dbReference type="HOGENOM" id="CLU_219148_0_0_5"/>